<proteinExistence type="predicted"/>
<feature type="transmembrane region" description="Helical" evidence="1">
    <location>
        <begin position="178"/>
        <end position="199"/>
    </location>
</feature>
<dbReference type="Gene3D" id="1.20.1070.10">
    <property type="entry name" value="Rhodopsin 7-helix transmembrane proteins"/>
    <property type="match status" value="1"/>
</dbReference>
<sequence>MSLAPAEYNVASYLVVGILVVIFNLPLCSIILSDPQMRIIFGVLGALFTAGFLTGVGSILKALSRIFEYDSDLMDEYIFSGFRCLYKPYVLMDLFTFPSFSVLLMLNSFDRLVVISMPITYFKKSKTIVICEILFGLILISVLETYTIAMAVVDDDHDASIFCRQLDFLPVYVYKVNITFRLLCSVLAILLMLIVVYKLRQRSSNSKKLQQNPYEQAETSGLQAYMSKQNDFTKAMLISCAFTFRKFYLTGTSTFILFSLPRYH</sequence>
<dbReference type="SUPFAM" id="SSF81321">
    <property type="entry name" value="Family A G protein-coupled receptor-like"/>
    <property type="match status" value="1"/>
</dbReference>
<dbReference type="OrthoDB" id="5858893at2759"/>
<dbReference type="Proteomes" id="UP000267096">
    <property type="component" value="Unassembled WGS sequence"/>
</dbReference>
<name>A0A0M3JRP1_ANISI</name>
<keyword evidence="3" id="KW-1185">Reference proteome</keyword>
<protein>
    <submittedName>
        <fullName evidence="4">G_PROTEIN_RECEP_F1_2 domain-containing protein</fullName>
    </submittedName>
</protein>
<dbReference type="EMBL" id="UYRR01030986">
    <property type="protein sequence ID" value="VDK42431.1"/>
    <property type="molecule type" value="Genomic_DNA"/>
</dbReference>
<dbReference type="WBParaSite" id="ASIM_0001058701-mRNA-1">
    <property type="protein sequence ID" value="ASIM_0001058701-mRNA-1"/>
    <property type="gene ID" value="ASIM_0001058701"/>
</dbReference>
<evidence type="ECO:0000313" key="4">
    <source>
        <dbReference type="WBParaSite" id="ASIM_0001058701-mRNA-1"/>
    </source>
</evidence>
<feature type="transmembrane region" description="Helical" evidence="1">
    <location>
        <begin position="12"/>
        <end position="32"/>
    </location>
</feature>
<organism evidence="4">
    <name type="scientific">Anisakis simplex</name>
    <name type="common">Herring worm</name>
    <dbReference type="NCBI Taxonomy" id="6269"/>
    <lineage>
        <taxon>Eukaryota</taxon>
        <taxon>Metazoa</taxon>
        <taxon>Ecdysozoa</taxon>
        <taxon>Nematoda</taxon>
        <taxon>Chromadorea</taxon>
        <taxon>Rhabditida</taxon>
        <taxon>Spirurina</taxon>
        <taxon>Ascaridomorpha</taxon>
        <taxon>Ascaridoidea</taxon>
        <taxon>Anisakidae</taxon>
        <taxon>Anisakis</taxon>
        <taxon>Anisakis simplex complex</taxon>
    </lineage>
</organism>
<evidence type="ECO:0000256" key="1">
    <source>
        <dbReference type="SAM" id="Phobius"/>
    </source>
</evidence>
<feature type="transmembrane region" description="Helical" evidence="1">
    <location>
        <begin position="89"/>
        <end position="106"/>
    </location>
</feature>
<feature type="transmembrane region" description="Helical" evidence="1">
    <location>
        <begin position="39"/>
        <end position="60"/>
    </location>
</feature>
<gene>
    <name evidence="2" type="ORF">ASIM_LOCUS10145</name>
</gene>
<keyword evidence="1" id="KW-1133">Transmembrane helix</keyword>
<dbReference type="AlphaFoldDB" id="A0A0M3JRP1"/>
<feature type="transmembrane region" description="Helical" evidence="1">
    <location>
        <begin position="127"/>
        <end position="149"/>
    </location>
</feature>
<accession>A0A0M3JRP1</accession>
<evidence type="ECO:0000313" key="3">
    <source>
        <dbReference type="Proteomes" id="UP000267096"/>
    </source>
</evidence>
<evidence type="ECO:0000313" key="2">
    <source>
        <dbReference type="EMBL" id="VDK42431.1"/>
    </source>
</evidence>
<reference evidence="4" key="1">
    <citation type="submission" date="2017-02" db="UniProtKB">
        <authorList>
            <consortium name="WormBaseParasite"/>
        </authorList>
    </citation>
    <scope>IDENTIFICATION</scope>
</reference>
<reference evidence="2 3" key="2">
    <citation type="submission" date="2018-11" db="EMBL/GenBank/DDBJ databases">
        <authorList>
            <consortium name="Pathogen Informatics"/>
        </authorList>
    </citation>
    <scope>NUCLEOTIDE SEQUENCE [LARGE SCALE GENOMIC DNA]</scope>
</reference>
<keyword evidence="1" id="KW-0812">Transmembrane</keyword>
<keyword evidence="1" id="KW-0472">Membrane</keyword>